<feature type="domain" description="HTH arsR-type" evidence="4">
    <location>
        <begin position="9"/>
        <end position="104"/>
    </location>
</feature>
<dbReference type="SMART" id="SM00418">
    <property type="entry name" value="HTH_ARSR"/>
    <property type="match status" value="1"/>
</dbReference>
<dbReference type="CDD" id="cd00090">
    <property type="entry name" value="HTH_ARSR"/>
    <property type="match status" value="1"/>
</dbReference>
<evidence type="ECO:0000256" key="2">
    <source>
        <dbReference type="ARBA" id="ARBA00023125"/>
    </source>
</evidence>
<dbReference type="PROSITE" id="PS50987">
    <property type="entry name" value="HTH_ARSR_2"/>
    <property type="match status" value="1"/>
</dbReference>
<dbReference type="Gene3D" id="1.10.10.10">
    <property type="entry name" value="Winged helix-like DNA-binding domain superfamily/Winged helix DNA-binding domain"/>
    <property type="match status" value="1"/>
</dbReference>
<gene>
    <name evidence="5" type="ORF">CAT723_17140</name>
</gene>
<dbReference type="InterPro" id="IPR001845">
    <property type="entry name" value="HTH_ArsR_DNA-bd_dom"/>
</dbReference>
<accession>A0AAV5GAA8</accession>
<evidence type="ECO:0000256" key="1">
    <source>
        <dbReference type="ARBA" id="ARBA00023015"/>
    </source>
</evidence>
<dbReference type="InterPro" id="IPR036388">
    <property type="entry name" value="WH-like_DNA-bd_sf"/>
</dbReference>
<evidence type="ECO:0000259" key="4">
    <source>
        <dbReference type="PROSITE" id="PS50987"/>
    </source>
</evidence>
<dbReference type="NCBIfam" id="NF033788">
    <property type="entry name" value="HTH_metalloreg"/>
    <property type="match status" value="1"/>
</dbReference>
<dbReference type="EMBL" id="BQKK01000003">
    <property type="protein sequence ID" value="GJN43235.1"/>
    <property type="molecule type" value="Genomic_DNA"/>
</dbReference>
<dbReference type="InterPro" id="IPR036390">
    <property type="entry name" value="WH_DNA-bd_sf"/>
</dbReference>
<dbReference type="SUPFAM" id="SSF46785">
    <property type="entry name" value="Winged helix' DNA-binding domain"/>
    <property type="match status" value="1"/>
</dbReference>
<dbReference type="AlphaFoldDB" id="A0AAV5GAA8"/>
<dbReference type="GO" id="GO:0003700">
    <property type="term" value="F:DNA-binding transcription factor activity"/>
    <property type="evidence" value="ECO:0007669"/>
    <property type="project" value="InterPro"/>
</dbReference>
<name>A0AAV5GAA8_CORAM</name>
<comment type="caution">
    <text evidence="5">The sequence shown here is derived from an EMBL/GenBank/DDBJ whole genome shotgun (WGS) entry which is preliminary data.</text>
</comment>
<evidence type="ECO:0000313" key="5">
    <source>
        <dbReference type="EMBL" id="GJN43235.1"/>
    </source>
</evidence>
<reference evidence="5" key="1">
    <citation type="submission" date="2021-12" db="EMBL/GenBank/DDBJ databases">
        <title>Draft genome sequence of Corynebacterium ammoniagenes strain T-723.</title>
        <authorList>
            <person name="Matsuzawa M."/>
            <person name="Hiratani M."/>
            <person name="Abe I."/>
            <person name="Tsuji Y."/>
            <person name="Nakamura J."/>
        </authorList>
    </citation>
    <scope>NUCLEOTIDE SEQUENCE</scope>
    <source>
        <strain evidence="5">T-723</strain>
    </source>
</reference>
<keyword evidence="3" id="KW-0804">Transcription</keyword>
<dbReference type="PANTHER" id="PTHR43132">
    <property type="entry name" value="ARSENICAL RESISTANCE OPERON REPRESSOR ARSR-RELATED"/>
    <property type="match status" value="1"/>
</dbReference>
<dbReference type="PRINTS" id="PR00778">
    <property type="entry name" value="HTHARSR"/>
</dbReference>
<organism evidence="5 6">
    <name type="scientific">Corynebacterium ammoniagenes</name>
    <name type="common">Brevibacterium ammoniagenes</name>
    <dbReference type="NCBI Taxonomy" id="1697"/>
    <lineage>
        <taxon>Bacteria</taxon>
        <taxon>Bacillati</taxon>
        <taxon>Actinomycetota</taxon>
        <taxon>Actinomycetes</taxon>
        <taxon>Mycobacteriales</taxon>
        <taxon>Corynebacteriaceae</taxon>
        <taxon>Corynebacterium</taxon>
    </lineage>
</organism>
<dbReference type="PANTHER" id="PTHR43132:SF6">
    <property type="entry name" value="HTH-TYPE TRANSCRIPTIONAL REPRESSOR CZRA"/>
    <property type="match status" value="1"/>
</dbReference>
<evidence type="ECO:0000256" key="3">
    <source>
        <dbReference type="ARBA" id="ARBA00023163"/>
    </source>
</evidence>
<dbReference type="RefSeq" id="WP_003847893.1">
    <property type="nucleotide sequence ID" value="NZ_BQKK01000003.1"/>
</dbReference>
<proteinExistence type="predicted"/>
<dbReference type="InterPro" id="IPR011991">
    <property type="entry name" value="ArsR-like_HTH"/>
</dbReference>
<sequence length="104" mass="11650">MSEQEELRHNLDLAEEWAGTFKTLGDPTRLKLLSAIHYAGRFAYTVSELAEATGVRIPTASAALRAMEVNGTVISQRDGRSIYYGIHNEHVHELLHWIGTGHQH</sequence>
<keyword evidence="1" id="KW-0805">Transcription regulation</keyword>
<keyword evidence="2" id="KW-0238">DNA-binding</keyword>
<dbReference type="GO" id="GO:0003677">
    <property type="term" value="F:DNA binding"/>
    <property type="evidence" value="ECO:0007669"/>
    <property type="project" value="UniProtKB-KW"/>
</dbReference>
<dbReference type="InterPro" id="IPR051011">
    <property type="entry name" value="Metal_resp_trans_reg"/>
</dbReference>
<dbReference type="Proteomes" id="UP001054925">
    <property type="component" value="Unassembled WGS sequence"/>
</dbReference>
<protein>
    <submittedName>
        <fullName evidence="5">Transcriptional regulator</fullName>
    </submittedName>
</protein>
<evidence type="ECO:0000313" key="6">
    <source>
        <dbReference type="Proteomes" id="UP001054925"/>
    </source>
</evidence>